<evidence type="ECO:0000313" key="13">
    <source>
        <dbReference type="Proteomes" id="UP001273209"/>
    </source>
</evidence>
<dbReference type="RefSeq" id="XP_062752751.1">
    <property type="nucleotide sequence ID" value="XM_062903177.1"/>
</dbReference>
<feature type="domain" description="CSC1/OSCA1-like 7TM region" evidence="9">
    <location>
        <begin position="616"/>
        <end position="896"/>
    </location>
</feature>
<evidence type="ECO:0000256" key="5">
    <source>
        <dbReference type="ARBA" id="ARBA00022989"/>
    </source>
</evidence>
<reference evidence="12" key="1">
    <citation type="submission" date="2023-11" db="EMBL/GenBank/DDBJ databases">
        <title>The genome sequences of three competitors of mushroom-forming fungi.</title>
        <authorList>
            <person name="Beijen E."/>
            <person name="Ohm R.A."/>
        </authorList>
    </citation>
    <scope>NUCLEOTIDE SEQUENCE</scope>
    <source>
        <strain evidence="12">CBS 100526</strain>
    </source>
</reference>
<feature type="domain" description="CSC1/OSCA1-like N-terminal transmembrane" evidence="10">
    <location>
        <begin position="261"/>
        <end position="413"/>
    </location>
</feature>
<dbReference type="InterPro" id="IPR003864">
    <property type="entry name" value="CSC1/OSCA1-like_7TM"/>
</dbReference>
<dbReference type="Pfam" id="PF13967">
    <property type="entry name" value="RSN1_TM"/>
    <property type="match status" value="1"/>
</dbReference>
<feature type="compositionally biased region" description="Polar residues" evidence="7">
    <location>
        <begin position="1083"/>
        <end position="1097"/>
    </location>
</feature>
<comment type="caution">
    <text evidence="12">The sequence shown here is derived from an EMBL/GenBank/DDBJ whole genome shotgun (WGS) entry which is preliminary data.</text>
</comment>
<feature type="compositionally biased region" description="Basic and acidic residues" evidence="7">
    <location>
        <begin position="1064"/>
        <end position="1075"/>
    </location>
</feature>
<evidence type="ECO:0000256" key="2">
    <source>
        <dbReference type="ARBA" id="ARBA00007779"/>
    </source>
</evidence>
<comment type="subcellular location">
    <subcellularLocation>
        <location evidence="1">Membrane</location>
        <topology evidence="1">Multi-pass membrane protein</topology>
    </subcellularLocation>
</comment>
<feature type="region of interest" description="Disordered" evidence="7">
    <location>
        <begin position="1064"/>
        <end position="1152"/>
    </location>
</feature>
<feature type="transmembrane region" description="Helical" evidence="8">
    <location>
        <begin position="261"/>
        <end position="282"/>
    </location>
</feature>
<dbReference type="InterPro" id="IPR027815">
    <property type="entry name" value="CSC1/OSCA1-like_cyt"/>
</dbReference>
<dbReference type="GO" id="GO:0005227">
    <property type="term" value="F:calcium-activated cation channel activity"/>
    <property type="evidence" value="ECO:0007669"/>
    <property type="project" value="InterPro"/>
</dbReference>
<keyword evidence="4 8" id="KW-0812">Transmembrane</keyword>
<dbReference type="PANTHER" id="PTHR13018">
    <property type="entry name" value="PROBABLE MEMBRANE PROTEIN DUF221-RELATED"/>
    <property type="match status" value="1"/>
</dbReference>
<evidence type="ECO:0000259" key="9">
    <source>
        <dbReference type="Pfam" id="PF02714"/>
    </source>
</evidence>
<feature type="transmembrane region" description="Helical" evidence="8">
    <location>
        <begin position="909"/>
        <end position="928"/>
    </location>
</feature>
<sequence length="1245" mass="139421">MPSVILDATLHLTGSTRGHTIPIQASPWFPLFLLTWPLESPIRMTPLVASSLSSSSTFILLFFSCCFCPPKALPRLRFSSRERPSFVRLGFLAWLGSSSTLVFWFPDPFALRSLLDLATWQPTGIIASDIAPDITLVTQHSDCGFLLGTRFSRPAFELLIEPRPALYPLLGATSHQQSCYPPLERSRLRGGNSASVEIAPCLSSFFLLPLLLCFQWTNPVIQWLRARDDTNTPSSDSNNPANQLLNLLKDPFSGTLASASVYSALGISLGITAFVAIVFSFIRPYNQSVYAPKLKHVDDKHAPPPLGKKPWSWIMPLMSTHEEQLMHTIGMDATIFLRVMRMCRNMFCILAIIGIGILVPIHSTKSVKYPGEVTTSNSWITTITPLNVYGKWMWGQVVIAWVFDIIVCFFLWWNYRRIMQLRRKYFESEDYQSSLHSRTLMLYDIPKQGCSDEGIARIIDGVAPNSSFARTAIARNVKDLPDLIAAHDRAVRKLEKVLAIYLKNPQSLPPRPTCKPSRKDRSYGTYPKGQRLDAIEYYTQRIRELEVEIKEVRASVDKRSSMPFGFASYSDVSEAHEIAYITRKKKPHGTTIKMAPKPIDIIWQNMPLSSSTRSRRRWINSFWIVLLTFLWIAPNAMIAIFLVNLGNLGKVWHGFQVSLQKETTFWGIVQGIASPAITSGVYLALPVIFRRLSIRAGDKTKTGRERHVMAKLYAFFVFNNLIVFSFFSVIWSFVAAVVTDADDGLNAWDAIVKENIAAMIFTAFCNNSPFWITYLLQRQLGAAIDLAQLWPLISAFFLKRFSSPTPRELIELTAPPAFDYASYYCYFLYYSTVTLCFAGIQPLVLLATALYFCIDSFLKKYLILYRFVTKTESGGLFWRVIFNRFIFGTVLSNGVFLLTCWVRGDGTHIQFYAVCPLPILLILFKIYCGRAFDDKIRYYKISAARKSQGPESMQKESRLRSEKLASRFGHPALYKPLITPMVHQKAQNLLPSVYSGRLSDGRDGANNADLMTVSGYSDVYALNAMQGGKPGKAADGVPGFEFVSEAHMDFEYYKNRAEFTEEHGGGEMYGKEFDGFRPGTPGSLDSSSRPGTPSNRHVTPFSPGNVKLPTPQETSYQSYRPSPYADDSIGRHRSPLYAQDNGSSSGLVSNAVGPAMVPPASYRDMSQERSRSPAPGMPLAGYQEVSLDRTRSPAVGSPASTPGAGVGGPRGYSGLPQQEEQDVDPMQYNYFRGGSRPTKPPGQGW</sequence>
<keyword evidence="3" id="KW-0813">Transport</keyword>
<evidence type="ECO:0000256" key="1">
    <source>
        <dbReference type="ARBA" id="ARBA00004141"/>
    </source>
</evidence>
<dbReference type="PANTHER" id="PTHR13018:SF149">
    <property type="entry name" value="DOMAIN PROTEIN, PUTATIVE (AFU_ORTHOLOGUE AFUA_3G11660)-RELATED"/>
    <property type="match status" value="1"/>
</dbReference>
<evidence type="ECO:0000259" key="11">
    <source>
        <dbReference type="Pfam" id="PF14703"/>
    </source>
</evidence>
<feature type="transmembrane region" description="Helical" evidence="8">
    <location>
        <begin position="346"/>
        <end position="363"/>
    </location>
</feature>
<feature type="transmembrane region" description="Helical" evidence="8">
    <location>
        <begin position="665"/>
        <end position="689"/>
    </location>
</feature>
<evidence type="ECO:0000313" key="12">
    <source>
        <dbReference type="EMBL" id="KAK4066032.1"/>
    </source>
</evidence>
<feature type="region of interest" description="Disordered" evidence="7">
    <location>
        <begin position="1164"/>
        <end position="1245"/>
    </location>
</feature>
<feature type="transmembrane region" description="Helical" evidence="8">
    <location>
        <begin position="821"/>
        <end position="854"/>
    </location>
</feature>
<feature type="transmembrane region" description="Helical" evidence="8">
    <location>
        <begin position="710"/>
        <end position="736"/>
    </location>
</feature>
<feature type="domain" description="CSC1/OSCA1-like cytosolic" evidence="11">
    <location>
        <begin position="437"/>
        <end position="605"/>
    </location>
</feature>
<evidence type="ECO:0008006" key="14">
    <source>
        <dbReference type="Google" id="ProtNLM"/>
    </source>
</evidence>
<evidence type="ECO:0000256" key="6">
    <source>
        <dbReference type="ARBA" id="ARBA00023136"/>
    </source>
</evidence>
<keyword evidence="6 8" id="KW-0472">Membrane</keyword>
<feature type="transmembrane region" description="Helical" evidence="8">
    <location>
        <begin position="875"/>
        <end position="897"/>
    </location>
</feature>
<evidence type="ECO:0000256" key="7">
    <source>
        <dbReference type="SAM" id="MobiDB-lite"/>
    </source>
</evidence>
<feature type="transmembrane region" description="Helical" evidence="8">
    <location>
        <begin position="47"/>
        <end position="68"/>
    </location>
</feature>
<dbReference type="GO" id="GO:0005886">
    <property type="term" value="C:plasma membrane"/>
    <property type="evidence" value="ECO:0007669"/>
    <property type="project" value="TreeGrafter"/>
</dbReference>
<evidence type="ECO:0000256" key="4">
    <source>
        <dbReference type="ARBA" id="ARBA00022692"/>
    </source>
</evidence>
<dbReference type="InterPro" id="IPR045122">
    <property type="entry name" value="Csc1-like"/>
</dbReference>
<accession>A0AAE1LW94</accession>
<proteinExistence type="inferred from homology"/>
<dbReference type="Pfam" id="PF02714">
    <property type="entry name" value="RSN1_7TM"/>
    <property type="match status" value="1"/>
</dbReference>
<name>A0AAE1LW94_9HYPO</name>
<feature type="transmembrane region" description="Helical" evidence="8">
    <location>
        <begin position="393"/>
        <end position="415"/>
    </location>
</feature>
<dbReference type="InterPro" id="IPR032880">
    <property type="entry name" value="CSC1/OSCA1-like_N"/>
</dbReference>
<protein>
    <recommendedName>
        <fullName evidence="14">DUF221-domain-containing protein</fullName>
    </recommendedName>
</protein>
<feature type="transmembrane region" description="Helical" evidence="8">
    <location>
        <begin position="622"/>
        <end position="645"/>
    </location>
</feature>
<dbReference type="EMBL" id="JAWRVG010000040">
    <property type="protein sequence ID" value="KAK4066032.1"/>
    <property type="molecule type" value="Genomic_DNA"/>
</dbReference>
<dbReference type="GeneID" id="87923082"/>
<organism evidence="12 13">
    <name type="scientific">Trichoderma aggressivum f. europaeum</name>
    <dbReference type="NCBI Taxonomy" id="173218"/>
    <lineage>
        <taxon>Eukaryota</taxon>
        <taxon>Fungi</taxon>
        <taxon>Dikarya</taxon>
        <taxon>Ascomycota</taxon>
        <taxon>Pezizomycotina</taxon>
        <taxon>Sordariomycetes</taxon>
        <taxon>Hypocreomycetidae</taxon>
        <taxon>Hypocreales</taxon>
        <taxon>Hypocreaceae</taxon>
        <taxon>Trichoderma</taxon>
    </lineage>
</organism>
<dbReference type="Pfam" id="PF14703">
    <property type="entry name" value="PHM7_cyt"/>
    <property type="match status" value="1"/>
</dbReference>
<feature type="transmembrane region" description="Helical" evidence="8">
    <location>
        <begin position="89"/>
        <end position="106"/>
    </location>
</feature>
<evidence type="ECO:0000256" key="8">
    <source>
        <dbReference type="SAM" id="Phobius"/>
    </source>
</evidence>
<keyword evidence="13" id="KW-1185">Reference proteome</keyword>
<dbReference type="Proteomes" id="UP001273209">
    <property type="component" value="Unassembled WGS sequence"/>
</dbReference>
<dbReference type="AlphaFoldDB" id="A0AAE1LW94"/>
<evidence type="ECO:0000259" key="10">
    <source>
        <dbReference type="Pfam" id="PF13967"/>
    </source>
</evidence>
<evidence type="ECO:0000256" key="3">
    <source>
        <dbReference type="ARBA" id="ARBA00022448"/>
    </source>
</evidence>
<comment type="similarity">
    <text evidence="2">Belongs to the CSC1 (TC 1.A.17) family.</text>
</comment>
<gene>
    <name evidence="12" type="ORF">Triagg1_8341</name>
</gene>
<feature type="compositionally biased region" description="Polar residues" evidence="7">
    <location>
        <begin position="1111"/>
        <end position="1120"/>
    </location>
</feature>
<keyword evidence="5 8" id="KW-1133">Transmembrane helix</keyword>